<proteinExistence type="predicted"/>
<name>A0A0K9GPK2_9BACI</name>
<sequence length="210" mass="22214">MEIVKQGEDLIITGAGFLVAGTIISAIGATNVIITGTDNGLELVARGNAVEGFGNVLQAIGRMKVYEIEGREEEILSIVGCWFQAGGNFTNTVANEVILEGTEEEEGLRVNALGSGVQSVGASLEAVGAPVDRPLESTGNWVIALGSSIDSIANLFILQDKKKKGDALAVIGSYLEVVGALIELYALTSLREESLPETEDNRYQYPRISV</sequence>
<dbReference type="OrthoDB" id="2869857at2"/>
<dbReference type="Proteomes" id="UP000037146">
    <property type="component" value="Unassembled WGS sequence"/>
</dbReference>
<dbReference type="InterPro" id="IPR054224">
    <property type="entry name" value="DUF6944"/>
</dbReference>
<dbReference type="RefSeq" id="WP_049679899.1">
    <property type="nucleotide sequence ID" value="NZ_LFZW01000001.1"/>
</dbReference>
<dbReference type="AlphaFoldDB" id="A0A0K9GPK2"/>
<keyword evidence="1" id="KW-0472">Membrane</keyword>
<keyword evidence="1" id="KW-0812">Transmembrane</keyword>
<accession>A0A0K9GPK2</accession>
<evidence type="ECO:0008006" key="4">
    <source>
        <dbReference type="Google" id="ProtNLM"/>
    </source>
</evidence>
<dbReference type="Pfam" id="PF22116">
    <property type="entry name" value="DUF6944"/>
    <property type="match status" value="1"/>
</dbReference>
<evidence type="ECO:0000256" key="1">
    <source>
        <dbReference type="SAM" id="Phobius"/>
    </source>
</evidence>
<protein>
    <recommendedName>
        <fullName evidence="4">AraC family transcriptional regulator</fullName>
    </recommendedName>
</protein>
<dbReference type="EMBL" id="LFZW01000001">
    <property type="protein sequence ID" value="KMY48573.1"/>
    <property type="molecule type" value="Genomic_DNA"/>
</dbReference>
<keyword evidence="3" id="KW-1185">Reference proteome</keyword>
<organism evidence="2 3">
    <name type="scientific">Peribacillus loiseleuriae</name>
    <dbReference type="NCBI Taxonomy" id="1679170"/>
    <lineage>
        <taxon>Bacteria</taxon>
        <taxon>Bacillati</taxon>
        <taxon>Bacillota</taxon>
        <taxon>Bacilli</taxon>
        <taxon>Bacillales</taxon>
        <taxon>Bacillaceae</taxon>
        <taxon>Peribacillus</taxon>
    </lineage>
</organism>
<reference evidence="3" key="1">
    <citation type="submission" date="2015-07" db="EMBL/GenBank/DDBJ databases">
        <title>Genome sequencing project for genomic taxonomy and phylogenomics of Bacillus-like bacteria.</title>
        <authorList>
            <person name="Liu B."/>
            <person name="Wang J."/>
            <person name="Zhu Y."/>
            <person name="Liu G."/>
            <person name="Chen Q."/>
            <person name="Chen Z."/>
            <person name="Lan J."/>
            <person name="Che J."/>
            <person name="Ge C."/>
            <person name="Shi H."/>
            <person name="Pan Z."/>
            <person name="Liu X."/>
        </authorList>
    </citation>
    <scope>NUCLEOTIDE SEQUENCE [LARGE SCALE GENOMIC DNA]</scope>
    <source>
        <strain evidence="3">FJAT-27997</strain>
    </source>
</reference>
<keyword evidence="1" id="KW-1133">Transmembrane helix</keyword>
<evidence type="ECO:0000313" key="3">
    <source>
        <dbReference type="Proteomes" id="UP000037146"/>
    </source>
</evidence>
<feature type="transmembrane region" description="Helical" evidence="1">
    <location>
        <begin position="12"/>
        <end position="34"/>
    </location>
</feature>
<gene>
    <name evidence="2" type="ORF">AC625_02795</name>
</gene>
<comment type="caution">
    <text evidence="2">The sequence shown here is derived from an EMBL/GenBank/DDBJ whole genome shotgun (WGS) entry which is preliminary data.</text>
</comment>
<evidence type="ECO:0000313" key="2">
    <source>
        <dbReference type="EMBL" id="KMY48573.1"/>
    </source>
</evidence>
<dbReference type="PATRIC" id="fig|1679170.3.peg.568"/>